<protein>
    <recommendedName>
        <fullName evidence="1">DUF6593 domain-containing protein</fullName>
    </recommendedName>
</protein>
<dbReference type="Proteomes" id="UP001175211">
    <property type="component" value="Unassembled WGS sequence"/>
</dbReference>
<proteinExistence type="predicted"/>
<dbReference type="AlphaFoldDB" id="A0AA39N9R6"/>
<dbReference type="Pfam" id="PF20236">
    <property type="entry name" value="DUF6593"/>
    <property type="match status" value="1"/>
</dbReference>
<reference evidence="2" key="1">
    <citation type="submission" date="2023-06" db="EMBL/GenBank/DDBJ databases">
        <authorList>
            <consortium name="Lawrence Berkeley National Laboratory"/>
            <person name="Ahrendt S."/>
            <person name="Sahu N."/>
            <person name="Indic B."/>
            <person name="Wong-Bajracharya J."/>
            <person name="Merenyi Z."/>
            <person name="Ke H.-M."/>
            <person name="Monk M."/>
            <person name="Kocsube S."/>
            <person name="Drula E."/>
            <person name="Lipzen A."/>
            <person name="Balint B."/>
            <person name="Henrissat B."/>
            <person name="Andreopoulos B."/>
            <person name="Martin F.M."/>
            <person name="Harder C.B."/>
            <person name="Rigling D."/>
            <person name="Ford K.L."/>
            <person name="Foster G.D."/>
            <person name="Pangilinan J."/>
            <person name="Papanicolaou A."/>
            <person name="Barry K."/>
            <person name="LaButti K."/>
            <person name="Viragh M."/>
            <person name="Koriabine M."/>
            <person name="Yan M."/>
            <person name="Riley R."/>
            <person name="Champramary S."/>
            <person name="Plett K.L."/>
            <person name="Tsai I.J."/>
            <person name="Slot J."/>
            <person name="Sipos G."/>
            <person name="Plett J."/>
            <person name="Nagy L.G."/>
            <person name="Grigoriev I.V."/>
        </authorList>
    </citation>
    <scope>NUCLEOTIDE SEQUENCE</scope>
    <source>
        <strain evidence="2">CCBAS 213</strain>
    </source>
</reference>
<keyword evidence="3" id="KW-1185">Reference proteome</keyword>
<organism evidence="2 3">
    <name type="scientific">Armillaria tabescens</name>
    <name type="common">Ringless honey mushroom</name>
    <name type="synonym">Agaricus tabescens</name>
    <dbReference type="NCBI Taxonomy" id="1929756"/>
    <lineage>
        <taxon>Eukaryota</taxon>
        <taxon>Fungi</taxon>
        <taxon>Dikarya</taxon>
        <taxon>Basidiomycota</taxon>
        <taxon>Agaricomycotina</taxon>
        <taxon>Agaricomycetes</taxon>
        <taxon>Agaricomycetidae</taxon>
        <taxon>Agaricales</taxon>
        <taxon>Marasmiineae</taxon>
        <taxon>Physalacriaceae</taxon>
        <taxon>Desarmillaria</taxon>
    </lineage>
</organism>
<sequence>MNLYQTSSEILNNTYTNESGQAIYKVSTPHKFSGRVTTISRIVPSDYEPPRVEDTDSYELGMDFRDRFAPLGYIDWKMFASSVMRYKGEEVKATTYLKKQGWGWYGSYIDRHRVFKGPDGKEYKWILGFSIPELILNDGSETLIARFYTRKLGVFSPANARPAYLEILPDGEHMVDVIFFTFIYIEKIRKEKERAARRRRAAAGS</sequence>
<dbReference type="InterPro" id="IPR046528">
    <property type="entry name" value="DUF6593"/>
</dbReference>
<gene>
    <name evidence="2" type="ORF">EV420DRAFT_1304852</name>
</gene>
<dbReference type="RefSeq" id="XP_060333372.1">
    <property type="nucleotide sequence ID" value="XM_060468464.1"/>
</dbReference>
<name>A0AA39N9R6_ARMTA</name>
<evidence type="ECO:0000313" key="3">
    <source>
        <dbReference type="Proteomes" id="UP001175211"/>
    </source>
</evidence>
<comment type="caution">
    <text evidence="2">The sequence shown here is derived from an EMBL/GenBank/DDBJ whole genome shotgun (WGS) entry which is preliminary data.</text>
</comment>
<accession>A0AA39N9R6</accession>
<feature type="domain" description="DUF6593" evidence="1">
    <location>
        <begin position="10"/>
        <end position="191"/>
    </location>
</feature>
<dbReference type="EMBL" id="JAUEPS010000010">
    <property type="protein sequence ID" value="KAK0461634.1"/>
    <property type="molecule type" value="Genomic_DNA"/>
</dbReference>
<dbReference type="GeneID" id="85352012"/>
<evidence type="ECO:0000259" key="1">
    <source>
        <dbReference type="Pfam" id="PF20236"/>
    </source>
</evidence>
<evidence type="ECO:0000313" key="2">
    <source>
        <dbReference type="EMBL" id="KAK0461634.1"/>
    </source>
</evidence>